<dbReference type="KEGG" id="lau:G293_01680"/>
<dbReference type="RefSeq" id="WP_047264025.1">
    <property type="nucleotide sequence ID" value="NZ_CP004021.1"/>
</dbReference>
<feature type="transmembrane region" description="Helical" evidence="6">
    <location>
        <begin position="212"/>
        <end position="233"/>
    </location>
</feature>
<evidence type="ECO:0000256" key="4">
    <source>
        <dbReference type="ARBA" id="ARBA00022989"/>
    </source>
</evidence>
<evidence type="ECO:0000256" key="3">
    <source>
        <dbReference type="ARBA" id="ARBA00022692"/>
    </source>
</evidence>
<organism evidence="7 8">
    <name type="scientific">Candidatus Liberibacter africanus PTSAPSY</name>
    <dbReference type="NCBI Taxonomy" id="1277257"/>
    <lineage>
        <taxon>Bacteria</taxon>
        <taxon>Pseudomonadati</taxon>
        <taxon>Pseudomonadota</taxon>
        <taxon>Alphaproteobacteria</taxon>
        <taxon>Hyphomicrobiales</taxon>
        <taxon>Rhizobiaceae</taxon>
        <taxon>Liberibacter</taxon>
    </lineage>
</organism>
<keyword evidence="5 6" id="KW-0472">Membrane</keyword>
<dbReference type="PANTHER" id="PTHR30213">
    <property type="entry name" value="INNER MEMBRANE PROTEIN YHJD"/>
    <property type="match status" value="1"/>
</dbReference>
<proteinExistence type="predicted"/>
<keyword evidence="8" id="KW-1185">Reference proteome</keyword>
<dbReference type="STRING" id="1277257.G293_01680"/>
<dbReference type="EMBL" id="CP004021">
    <property type="protein sequence ID" value="AKK19968.1"/>
    <property type="molecule type" value="Genomic_DNA"/>
</dbReference>
<dbReference type="PATRIC" id="fig|1277257.4.peg.364"/>
<dbReference type="PIRSF" id="PIRSF035875">
    <property type="entry name" value="RNase_BN"/>
    <property type="match status" value="1"/>
</dbReference>
<dbReference type="GO" id="GO:0005886">
    <property type="term" value="C:plasma membrane"/>
    <property type="evidence" value="ECO:0007669"/>
    <property type="project" value="UniProtKB-SubCell"/>
</dbReference>
<evidence type="ECO:0000313" key="8">
    <source>
        <dbReference type="Proteomes" id="UP000035503"/>
    </source>
</evidence>
<feature type="transmembrane region" description="Helical" evidence="6">
    <location>
        <begin position="31"/>
        <end position="53"/>
    </location>
</feature>
<evidence type="ECO:0000256" key="2">
    <source>
        <dbReference type="ARBA" id="ARBA00022475"/>
    </source>
</evidence>
<keyword evidence="4 6" id="KW-1133">Transmembrane helix</keyword>
<keyword evidence="2" id="KW-1003">Cell membrane</keyword>
<keyword evidence="3 6" id="KW-0812">Transmembrane</keyword>
<feature type="transmembrane region" description="Helical" evidence="6">
    <location>
        <begin position="180"/>
        <end position="200"/>
    </location>
</feature>
<evidence type="ECO:0000256" key="6">
    <source>
        <dbReference type="SAM" id="Phobius"/>
    </source>
</evidence>
<feature type="transmembrane region" description="Helical" evidence="6">
    <location>
        <begin position="253"/>
        <end position="277"/>
    </location>
</feature>
<evidence type="ECO:0000256" key="5">
    <source>
        <dbReference type="ARBA" id="ARBA00023136"/>
    </source>
</evidence>
<gene>
    <name evidence="7" type="ORF">G293_01680</name>
</gene>
<dbReference type="NCBIfam" id="TIGR00765">
    <property type="entry name" value="yihY_not_rbn"/>
    <property type="match status" value="1"/>
</dbReference>
<dbReference type="PANTHER" id="PTHR30213:SF0">
    <property type="entry name" value="UPF0761 MEMBRANE PROTEIN YIHY"/>
    <property type="match status" value="1"/>
</dbReference>
<accession>A0A0G3I693</accession>
<protein>
    <submittedName>
        <fullName evidence="7">Ribonuclease protein</fullName>
    </submittedName>
</protein>
<dbReference type="OrthoDB" id="7163777at2"/>
<dbReference type="AlphaFoldDB" id="A0A0G3I693"/>
<comment type="subcellular location">
    <subcellularLocation>
        <location evidence="1">Cell membrane</location>
        <topology evidence="1">Multi-pass membrane protein</topology>
    </subcellularLocation>
</comment>
<dbReference type="InterPro" id="IPR017039">
    <property type="entry name" value="Virul_fac_BrkB"/>
</dbReference>
<sequence>MREFFCIVFNIVYDAVEHFIEEDGWAMASHIALSALLSVFPFIVFGANLAGFLGAHQFVPTVIDVVFGTWPEVIAKPITNEILQVLAVPAKGLFTISALAAAYFSSNGVEALRISLNRAYRVVEMRSWYITRLVSLVYVVLASVTLVIISFCFVAIPLALEYVHKFFPTLGNVLLIIWNGRVYATMMALFLGLILVHLFLPSSKGKIRSILPGVIFTWISWVIGAVLFAHYIIAFSTYSTMYAGLASIMTCLVFLYMLGVFFILGAELNASTIIYYWRKKK</sequence>
<feature type="transmembrane region" description="Helical" evidence="6">
    <location>
        <begin position="133"/>
        <end position="160"/>
    </location>
</feature>
<feature type="transmembrane region" description="Helical" evidence="6">
    <location>
        <begin position="93"/>
        <end position="112"/>
    </location>
</feature>
<evidence type="ECO:0000313" key="7">
    <source>
        <dbReference type="EMBL" id="AKK19968.1"/>
    </source>
</evidence>
<reference evidence="7 8" key="1">
    <citation type="journal article" date="2015" name="Genome Announc.">
        <title>Complete Genome Sequence of 'Candidatus Liberibacter africanus,' a Bacterium Associated with Citrus Huanglongbing.</title>
        <authorList>
            <person name="Lin H."/>
            <person name="Pietersen G."/>
            <person name="Han C."/>
            <person name="Read D.A."/>
            <person name="Lou B."/>
            <person name="Gupta G."/>
            <person name="Civerolo E.L."/>
        </authorList>
    </citation>
    <scope>NUCLEOTIDE SEQUENCE [LARGE SCALE GENOMIC DNA]</scope>
    <source>
        <strain evidence="7 8">PTSAPSY</strain>
    </source>
</reference>
<evidence type="ECO:0000256" key="1">
    <source>
        <dbReference type="ARBA" id="ARBA00004651"/>
    </source>
</evidence>
<dbReference type="Pfam" id="PF03631">
    <property type="entry name" value="Virul_fac_BrkB"/>
    <property type="match status" value="1"/>
</dbReference>
<name>A0A0G3I693_LIBAF</name>
<dbReference type="Proteomes" id="UP000035503">
    <property type="component" value="Chromosome"/>
</dbReference>